<dbReference type="CDD" id="cd00090">
    <property type="entry name" value="HTH_ARSR"/>
    <property type="match status" value="1"/>
</dbReference>
<keyword evidence="1" id="KW-0805">Transcription regulation</keyword>
<evidence type="ECO:0000313" key="5">
    <source>
        <dbReference type="EMBL" id="URI09796.1"/>
    </source>
</evidence>
<keyword evidence="3" id="KW-0804">Transcription</keyword>
<evidence type="ECO:0000259" key="4">
    <source>
        <dbReference type="PROSITE" id="PS50956"/>
    </source>
</evidence>
<dbReference type="Pfam" id="PF13412">
    <property type="entry name" value="HTH_24"/>
    <property type="match status" value="1"/>
</dbReference>
<evidence type="ECO:0000313" key="6">
    <source>
        <dbReference type="Proteomes" id="UP001056201"/>
    </source>
</evidence>
<dbReference type="InterPro" id="IPR036390">
    <property type="entry name" value="WH_DNA-bd_sf"/>
</dbReference>
<organism evidence="5 6">
    <name type="scientific">Aquincola tertiaricarbonis</name>
    <dbReference type="NCBI Taxonomy" id="391953"/>
    <lineage>
        <taxon>Bacteria</taxon>
        <taxon>Pseudomonadati</taxon>
        <taxon>Pseudomonadota</taxon>
        <taxon>Betaproteobacteria</taxon>
        <taxon>Burkholderiales</taxon>
        <taxon>Sphaerotilaceae</taxon>
        <taxon>Aquincola</taxon>
    </lineage>
</organism>
<dbReference type="PANTHER" id="PTHR30154:SF34">
    <property type="entry name" value="TRANSCRIPTIONAL REGULATOR AZLB"/>
    <property type="match status" value="1"/>
</dbReference>
<keyword evidence="2" id="KW-0238">DNA-binding</keyword>
<dbReference type="InterPro" id="IPR011008">
    <property type="entry name" value="Dimeric_a/b-barrel"/>
</dbReference>
<evidence type="ECO:0000256" key="1">
    <source>
        <dbReference type="ARBA" id="ARBA00023015"/>
    </source>
</evidence>
<dbReference type="SUPFAM" id="SSF46785">
    <property type="entry name" value="Winged helix' DNA-binding domain"/>
    <property type="match status" value="1"/>
</dbReference>
<dbReference type="InterPro" id="IPR019888">
    <property type="entry name" value="Tscrpt_reg_AsnC-like"/>
</dbReference>
<dbReference type="SUPFAM" id="SSF54909">
    <property type="entry name" value="Dimeric alpha+beta barrel"/>
    <property type="match status" value="1"/>
</dbReference>
<dbReference type="Proteomes" id="UP001056201">
    <property type="component" value="Chromosome 2"/>
</dbReference>
<dbReference type="PANTHER" id="PTHR30154">
    <property type="entry name" value="LEUCINE-RESPONSIVE REGULATORY PROTEIN"/>
    <property type="match status" value="1"/>
</dbReference>
<dbReference type="PRINTS" id="PR00033">
    <property type="entry name" value="HTHASNC"/>
</dbReference>
<proteinExistence type="predicted"/>
<feature type="domain" description="HTH asnC-type" evidence="4">
    <location>
        <begin position="4"/>
        <end position="65"/>
    </location>
</feature>
<dbReference type="RefSeq" id="WP_250198019.1">
    <property type="nucleotide sequence ID" value="NZ_CP097636.1"/>
</dbReference>
<sequence length="153" mass="16780">MTDLDDTDRRLLALLQDDAARSNQDLAAAAHVSPATCLRRVKRLVDEGYVLRRVALLAPDKLGPQLTAVVEVTLDRQGAEHLLAFQQRAVADAGVQQCYRVSAGPDFVLIVGVADMAAYNQLVERLFTQDANVRNVKSFFSVERAKFSTAIPV</sequence>
<dbReference type="InterPro" id="IPR036388">
    <property type="entry name" value="WH-like_DNA-bd_sf"/>
</dbReference>
<accession>A0ABY4S8W4</accession>
<evidence type="ECO:0000256" key="2">
    <source>
        <dbReference type="ARBA" id="ARBA00023125"/>
    </source>
</evidence>
<keyword evidence="6" id="KW-1185">Reference proteome</keyword>
<dbReference type="Gene3D" id="3.30.70.920">
    <property type="match status" value="1"/>
</dbReference>
<dbReference type="InterPro" id="IPR011991">
    <property type="entry name" value="ArsR-like_HTH"/>
</dbReference>
<reference evidence="5" key="1">
    <citation type="submission" date="2022-05" db="EMBL/GenBank/DDBJ databases">
        <title>An RpoN-dependent PEP-CTERM gene is involved in floc formation of an Aquincola tertiaricarbonis strain.</title>
        <authorList>
            <person name="Qiu D."/>
            <person name="Xia M."/>
        </authorList>
    </citation>
    <scope>NUCLEOTIDE SEQUENCE</scope>
    <source>
        <strain evidence="5">RN12</strain>
    </source>
</reference>
<dbReference type="PROSITE" id="PS50956">
    <property type="entry name" value="HTH_ASNC_2"/>
    <property type="match status" value="1"/>
</dbReference>
<name>A0ABY4S8W4_AQUTE</name>
<evidence type="ECO:0000256" key="3">
    <source>
        <dbReference type="ARBA" id="ARBA00023163"/>
    </source>
</evidence>
<dbReference type="SMART" id="SM00344">
    <property type="entry name" value="HTH_ASNC"/>
    <property type="match status" value="1"/>
</dbReference>
<dbReference type="InterPro" id="IPR019887">
    <property type="entry name" value="Tscrpt_reg_AsnC/Lrp_C"/>
</dbReference>
<dbReference type="Pfam" id="PF01037">
    <property type="entry name" value="AsnC_trans_reg"/>
    <property type="match status" value="1"/>
</dbReference>
<gene>
    <name evidence="5" type="ORF">MW290_30075</name>
</gene>
<dbReference type="Gene3D" id="1.10.10.10">
    <property type="entry name" value="Winged helix-like DNA-binding domain superfamily/Winged helix DNA-binding domain"/>
    <property type="match status" value="1"/>
</dbReference>
<dbReference type="InterPro" id="IPR000485">
    <property type="entry name" value="AsnC-type_HTH_dom"/>
</dbReference>
<protein>
    <submittedName>
        <fullName evidence="5">Lrp/AsnC family transcriptional regulator</fullName>
    </submittedName>
</protein>
<dbReference type="EMBL" id="CP097636">
    <property type="protein sequence ID" value="URI09796.1"/>
    <property type="molecule type" value="Genomic_DNA"/>
</dbReference>